<keyword evidence="5 7" id="KW-1133">Transmembrane helix</keyword>
<dbReference type="RefSeq" id="WP_158245955.1">
    <property type="nucleotide sequence ID" value="NZ_CVTD020000023.1"/>
</dbReference>
<dbReference type="EMBL" id="CVTD020000023">
    <property type="protein sequence ID" value="CRZ35223.1"/>
    <property type="molecule type" value="Genomic_DNA"/>
</dbReference>
<evidence type="ECO:0000256" key="2">
    <source>
        <dbReference type="ARBA" id="ARBA00009298"/>
    </source>
</evidence>
<comment type="similarity">
    <text evidence="2">Belongs to the MgtC/SapB family.</text>
</comment>
<evidence type="ECO:0000256" key="6">
    <source>
        <dbReference type="ARBA" id="ARBA00023136"/>
    </source>
</evidence>
<dbReference type="PANTHER" id="PTHR33778">
    <property type="entry name" value="PROTEIN MGTC"/>
    <property type="match status" value="1"/>
</dbReference>
<evidence type="ECO:0000259" key="8">
    <source>
        <dbReference type="Pfam" id="PF02308"/>
    </source>
</evidence>
<comment type="subcellular location">
    <subcellularLocation>
        <location evidence="1">Cell membrane</location>
        <topology evidence="1">Multi-pass membrane protein</topology>
    </subcellularLocation>
</comment>
<feature type="transmembrane region" description="Helical" evidence="7">
    <location>
        <begin position="16"/>
        <end position="33"/>
    </location>
</feature>
<feature type="transmembrane region" description="Helical" evidence="7">
    <location>
        <begin position="126"/>
        <end position="143"/>
    </location>
</feature>
<evidence type="ECO:0000313" key="9">
    <source>
        <dbReference type="EMBL" id="CRZ35223.1"/>
    </source>
</evidence>
<evidence type="ECO:0000256" key="1">
    <source>
        <dbReference type="ARBA" id="ARBA00004651"/>
    </source>
</evidence>
<keyword evidence="6 7" id="KW-0472">Membrane</keyword>
<keyword evidence="4 7" id="KW-0812">Transmembrane</keyword>
<evidence type="ECO:0000256" key="3">
    <source>
        <dbReference type="ARBA" id="ARBA00022475"/>
    </source>
</evidence>
<evidence type="ECO:0000256" key="5">
    <source>
        <dbReference type="ARBA" id="ARBA00022989"/>
    </source>
</evidence>
<dbReference type="GO" id="GO:0005886">
    <property type="term" value="C:plasma membrane"/>
    <property type="evidence" value="ECO:0007669"/>
    <property type="project" value="UniProtKB-SubCell"/>
</dbReference>
<keyword evidence="3" id="KW-1003">Cell membrane</keyword>
<dbReference type="PANTHER" id="PTHR33778:SF1">
    <property type="entry name" value="MAGNESIUM TRANSPORTER YHID-RELATED"/>
    <property type="match status" value="1"/>
</dbReference>
<gene>
    <name evidence="9" type="ORF">HHT355_2025</name>
</gene>
<evidence type="ECO:0000256" key="4">
    <source>
        <dbReference type="ARBA" id="ARBA00022692"/>
    </source>
</evidence>
<dbReference type="Pfam" id="PF02308">
    <property type="entry name" value="MgtC"/>
    <property type="match status" value="1"/>
</dbReference>
<evidence type="ECO:0000256" key="7">
    <source>
        <dbReference type="SAM" id="Phobius"/>
    </source>
</evidence>
<evidence type="ECO:0000313" key="10">
    <source>
        <dbReference type="Proteomes" id="UP000236497"/>
    </source>
</evidence>
<dbReference type="PRINTS" id="PR01837">
    <property type="entry name" value="MGTCSAPBPROT"/>
</dbReference>
<protein>
    <submittedName>
        <fullName evidence="9">Putative membrane protein</fullName>
    </submittedName>
</protein>
<dbReference type="InterPro" id="IPR003416">
    <property type="entry name" value="MgtC/SapB/SrpB/YhiD_fam"/>
</dbReference>
<dbReference type="AlphaFoldDB" id="A0A0H5SXX9"/>
<feature type="domain" description="MgtC/SapB/SrpB/YhiD N-terminal" evidence="8">
    <location>
        <begin position="20"/>
        <end position="145"/>
    </location>
</feature>
<feature type="transmembrane region" description="Helical" evidence="7">
    <location>
        <begin position="75"/>
        <end position="94"/>
    </location>
</feature>
<dbReference type="InterPro" id="IPR049177">
    <property type="entry name" value="MgtC_SapB_SrpB_YhiD_N"/>
</dbReference>
<proteinExistence type="inferred from homology"/>
<dbReference type="Proteomes" id="UP000236497">
    <property type="component" value="Unassembled WGS sequence"/>
</dbReference>
<feature type="transmembrane region" description="Helical" evidence="7">
    <location>
        <begin position="45"/>
        <end position="63"/>
    </location>
</feature>
<name>A0A0H5SXX9_HERHM</name>
<keyword evidence="10" id="KW-1185">Reference proteome</keyword>
<reference evidence="9 10" key="1">
    <citation type="submission" date="2015-06" db="EMBL/GenBank/DDBJ databases">
        <authorList>
            <person name="Wibberg Daniel"/>
        </authorList>
    </citation>
    <scope>NUCLEOTIDE SEQUENCE [LARGE SCALE GENOMIC DNA]</scope>
    <source>
        <strain evidence="9 10">T3/55T</strain>
    </source>
</reference>
<accession>A0A0H5SXX9</accession>
<sequence length="229" mass="24800">MKIFGVDLYTINDVTIILRLVLAVLLGGIIGFERGRSGRPAGLRTHILVCLGSALAIMTNQYIYENYGVSDPARIAAQVVSGIGFLGAGTILVTGRHQVKGLTTAAGLWATACMGLAVGIGFYKAAIVTCILISFATVILHRFDNFMLYKSKIMDIYMEFSATTSFSSILEALKKMNISIEAVELVKPTYNTNTTVAAIMTIKLKQKKMKMDVLSNVCAIEGVEFAEEI</sequence>
<organism evidence="9 10">
    <name type="scientific">Herbinix hemicellulosilytica</name>
    <dbReference type="NCBI Taxonomy" id="1564487"/>
    <lineage>
        <taxon>Bacteria</taxon>
        <taxon>Bacillati</taxon>
        <taxon>Bacillota</taxon>
        <taxon>Clostridia</taxon>
        <taxon>Lachnospirales</taxon>
        <taxon>Lachnospiraceae</taxon>
        <taxon>Herbinix</taxon>
    </lineage>
</organism>